<keyword evidence="2" id="KW-1185">Reference proteome</keyword>
<dbReference type="PANTHER" id="PTHR40619">
    <property type="entry name" value="FUNGAL STAND N-TERMINAL GOODBYE DOMAIN-CONTAINING PROTEIN"/>
    <property type="match status" value="1"/>
</dbReference>
<comment type="caution">
    <text evidence="1">The sequence shown here is derived from an EMBL/GenBank/DDBJ whole genome shotgun (WGS) entry which is preliminary data.</text>
</comment>
<organism evidence="1 2">
    <name type="scientific">Cercophora scortea</name>
    <dbReference type="NCBI Taxonomy" id="314031"/>
    <lineage>
        <taxon>Eukaryota</taxon>
        <taxon>Fungi</taxon>
        <taxon>Dikarya</taxon>
        <taxon>Ascomycota</taxon>
        <taxon>Pezizomycotina</taxon>
        <taxon>Sordariomycetes</taxon>
        <taxon>Sordariomycetidae</taxon>
        <taxon>Sordariales</taxon>
        <taxon>Lasiosphaeriaceae</taxon>
        <taxon>Cercophora</taxon>
    </lineage>
</organism>
<evidence type="ECO:0000313" key="1">
    <source>
        <dbReference type="EMBL" id="KAK3333061.1"/>
    </source>
</evidence>
<dbReference type="PANTHER" id="PTHR40619:SF3">
    <property type="entry name" value="FUNGAL STAND N-TERMINAL GOODBYE DOMAIN-CONTAINING PROTEIN"/>
    <property type="match status" value="1"/>
</dbReference>
<reference evidence="1" key="1">
    <citation type="journal article" date="2023" name="Mol. Phylogenet. Evol.">
        <title>Genome-scale phylogeny and comparative genomics of the fungal order Sordariales.</title>
        <authorList>
            <person name="Hensen N."/>
            <person name="Bonometti L."/>
            <person name="Westerberg I."/>
            <person name="Brannstrom I.O."/>
            <person name="Guillou S."/>
            <person name="Cros-Aarteil S."/>
            <person name="Calhoun S."/>
            <person name="Haridas S."/>
            <person name="Kuo A."/>
            <person name="Mondo S."/>
            <person name="Pangilinan J."/>
            <person name="Riley R."/>
            <person name="LaButti K."/>
            <person name="Andreopoulos B."/>
            <person name="Lipzen A."/>
            <person name="Chen C."/>
            <person name="Yan M."/>
            <person name="Daum C."/>
            <person name="Ng V."/>
            <person name="Clum A."/>
            <person name="Steindorff A."/>
            <person name="Ohm R.A."/>
            <person name="Martin F."/>
            <person name="Silar P."/>
            <person name="Natvig D.O."/>
            <person name="Lalanne C."/>
            <person name="Gautier V."/>
            <person name="Ament-Velasquez S.L."/>
            <person name="Kruys A."/>
            <person name="Hutchinson M.I."/>
            <person name="Powell A.J."/>
            <person name="Barry K."/>
            <person name="Miller A.N."/>
            <person name="Grigoriev I.V."/>
            <person name="Debuchy R."/>
            <person name="Gladieux P."/>
            <person name="Hiltunen Thoren M."/>
            <person name="Johannesson H."/>
        </authorList>
    </citation>
    <scope>NUCLEOTIDE SEQUENCE</scope>
    <source>
        <strain evidence="1">SMH4131-1</strain>
    </source>
</reference>
<sequence>MAGQSSGIPNLGQQSPAIDFIDNEMPGIHEAFANTPTRYDSGLQKYVPVGVGGPTMQPMTPQPQSFDGQSCPPRRELPVAVRVMRFWDRVFPRAMELFTKEHEAPKPRTRKNRTYCIRDKKNWSDVQKELEDAREAYTGTGFAHYIKRGLWTIRDNVQIVRPAVQILDKVDMGSPVSISPVLASVQIVLDAAKVAQEVGSEVTEAFGSNLEERFALIEELLAIFDEDPVIEKASVKLVAHIFKAVEDAIGYYLANKVLKVGQAVIKGKEYQKELRDSIKAVKSSSDSLMVEAHVSDMHQTRQAWNTIEQNHKQLKEMQTALQGSMQKGFANMQNHILALPDHEQLSTMETVLQQAMQQGFADMQNYMATLLDGFYQKLEQTLEQRLQPRYTPSPNPYLEVDQWGITRRTPSPQPLYQSQSQYPQQQYLPPPLEWHIPQPDLQALIGLQTLAADDMEYIKHRAPQLSQTHQEQAQRLVTTPQFRAWITAVASTVLLIQGNYSEPSRHEISALSLFCATLSRALAAQPTHRFRPLVFFCGRHLDAAGSTGGHVLARSLIAQLLAQQPFDTTRLHTEIDLNKIQSNDLDELCRLLSWLARRIPAGTTIVCLIDGVGFYETRHEHRFAAGVVMKTLLELTRDLGVASVVKILFTSPAPAEALRAHPAFRDGGNVVAMAGLARLGMGPSERRFARELGDVFM</sequence>
<protein>
    <recommendedName>
        <fullName evidence="3">Fungal STAND N-terminal Goodbye domain-containing protein</fullName>
    </recommendedName>
</protein>
<accession>A0AAE0MHQ8</accession>
<dbReference type="Proteomes" id="UP001286456">
    <property type="component" value="Unassembled WGS sequence"/>
</dbReference>
<reference evidence="1" key="2">
    <citation type="submission" date="2023-06" db="EMBL/GenBank/DDBJ databases">
        <authorList>
            <consortium name="Lawrence Berkeley National Laboratory"/>
            <person name="Haridas S."/>
            <person name="Hensen N."/>
            <person name="Bonometti L."/>
            <person name="Westerberg I."/>
            <person name="Brannstrom I.O."/>
            <person name="Guillou S."/>
            <person name="Cros-Aarteil S."/>
            <person name="Calhoun S."/>
            <person name="Kuo A."/>
            <person name="Mondo S."/>
            <person name="Pangilinan J."/>
            <person name="Riley R."/>
            <person name="Labutti K."/>
            <person name="Andreopoulos B."/>
            <person name="Lipzen A."/>
            <person name="Chen C."/>
            <person name="Yanf M."/>
            <person name="Daum C."/>
            <person name="Ng V."/>
            <person name="Clum A."/>
            <person name="Steindorff A."/>
            <person name="Ohm R."/>
            <person name="Martin F."/>
            <person name="Silar P."/>
            <person name="Natvig D."/>
            <person name="Lalanne C."/>
            <person name="Gautier V."/>
            <person name="Ament-Velasquez S.L."/>
            <person name="Kruys A."/>
            <person name="Hutchinson M.I."/>
            <person name="Powell A.J."/>
            <person name="Barry K."/>
            <person name="Miller A.N."/>
            <person name="Grigoriev I.V."/>
            <person name="Debuchy R."/>
            <person name="Gladieux P."/>
            <person name="Thoren M.H."/>
            <person name="Johannesson H."/>
        </authorList>
    </citation>
    <scope>NUCLEOTIDE SEQUENCE</scope>
    <source>
        <strain evidence="1">SMH4131-1</strain>
    </source>
</reference>
<proteinExistence type="predicted"/>
<evidence type="ECO:0000313" key="2">
    <source>
        <dbReference type="Proteomes" id="UP001286456"/>
    </source>
</evidence>
<gene>
    <name evidence="1" type="ORF">B0T19DRAFT_417052</name>
</gene>
<name>A0AAE0MHQ8_9PEZI</name>
<dbReference type="AlphaFoldDB" id="A0AAE0MHQ8"/>
<dbReference type="EMBL" id="JAUEPO010000002">
    <property type="protein sequence ID" value="KAK3333061.1"/>
    <property type="molecule type" value="Genomic_DNA"/>
</dbReference>
<evidence type="ECO:0008006" key="3">
    <source>
        <dbReference type="Google" id="ProtNLM"/>
    </source>
</evidence>